<evidence type="ECO:0000256" key="3">
    <source>
        <dbReference type="ARBA" id="ARBA00022448"/>
    </source>
</evidence>
<keyword evidence="5" id="KW-0574">Periplasm</keyword>
<dbReference type="PANTHER" id="PTHR34192:SF10">
    <property type="entry name" value="PLASTOCYANIN MAJOR ISOFORM, CHLOROPLASTIC-RELATED"/>
    <property type="match status" value="1"/>
</dbReference>
<dbReference type="CDD" id="cd04220">
    <property type="entry name" value="Halocyanin"/>
    <property type="match status" value="1"/>
</dbReference>
<comment type="subcellular location">
    <subcellularLocation>
        <location evidence="1">Membrane</location>
    </subcellularLocation>
    <subcellularLocation>
        <location evidence="2">Periplasm</location>
    </subcellularLocation>
</comment>
<evidence type="ECO:0000256" key="2">
    <source>
        <dbReference type="ARBA" id="ARBA00004418"/>
    </source>
</evidence>
<feature type="binding site" evidence="9">
    <location>
        <position position="122"/>
    </location>
    <ligand>
        <name>Cu cation</name>
        <dbReference type="ChEBI" id="CHEBI:23378"/>
    </ligand>
</feature>
<dbReference type="PROSITE" id="PS00196">
    <property type="entry name" value="COPPER_BLUE"/>
    <property type="match status" value="1"/>
</dbReference>
<dbReference type="GO" id="GO:0009055">
    <property type="term" value="F:electron transfer activity"/>
    <property type="evidence" value="ECO:0007669"/>
    <property type="project" value="InterPro"/>
</dbReference>
<feature type="binding site" evidence="9">
    <location>
        <position position="125"/>
    </location>
    <ligand>
        <name>Cu cation</name>
        <dbReference type="ChEBI" id="CHEBI:23378"/>
    </ligand>
</feature>
<evidence type="ECO:0000256" key="6">
    <source>
        <dbReference type="ARBA" id="ARBA00022982"/>
    </source>
</evidence>
<reference evidence="11 12" key="1">
    <citation type="submission" date="2019-04" db="EMBL/GenBank/DDBJ databases">
        <title>Complete genome sequence of Arthrobacter sp. ZXY-2 associated with effective atrazine degradation and salt adaptation.</title>
        <authorList>
            <person name="Zhao X."/>
        </authorList>
    </citation>
    <scope>NUCLEOTIDE SEQUENCE [LARGE SCALE GENOMIC DNA]</scope>
    <source>
        <strain evidence="12">ZP60</strain>
    </source>
</reference>
<evidence type="ECO:0000256" key="4">
    <source>
        <dbReference type="ARBA" id="ARBA00022723"/>
    </source>
</evidence>
<dbReference type="SUPFAM" id="SSF49503">
    <property type="entry name" value="Cupredoxins"/>
    <property type="match status" value="1"/>
</dbReference>
<evidence type="ECO:0000256" key="7">
    <source>
        <dbReference type="ARBA" id="ARBA00023008"/>
    </source>
</evidence>
<proteinExistence type="predicted"/>
<evidence type="ECO:0000256" key="1">
    <source>
        <dbReference type="ARBA" id="ARBA00004370"/>
    </source>
</evidence>
<feature type="binding site" evidence="9">
    <location>
        <position position="63"/>
    </location>
    <ligand>
        <name>Cu cation</name>
        <dbReference type="ChEBI" id="CHEBI:23378"/>
    </ligand>
</feature>
<dbReference type="GO" id="GO:0042597">
    <property type="term" value="C:periplasmic space"/>
    <property type="evidence" value="ECO:0007669"/>
    <property type="project" value="UniProtKB-SubCell"/>
</dbReference>
<dbReference type="RefSeq" id="WP_015763084.1">
    <property type="nucleotide sequence ID" value="NZ_CP039375.1"/>
</dbReference>
<dbReference type="PRINTS" id="PR00155">
    <property type="entry name" value="AMICYANIN"/>
</dbReference>
<evidence type="ECO:0000256" key="5">
    <source>
        <dbReference type="ARBA" id="ARBA00022764"/>
    </source>
</evidence>
<organism evidence="11 12">
    <name type="scientific">Halomicrobium mukohataei</name>
    <dbReference type="NCBI Taxonomy" id="57705"/>
    <lineage>
        <taxon>Archaea</taxon>
        <taxon>Methanobacteriati</taxon>
        <taxon>Methanobacteriota</taxon>
        <taxon>Stenosarchaea group</taxon>
        <taxon>Halobacteria</taxon>
        <taxon>Halobacteriales</taxon>
        <taxon>Haloarculaceae</taxon>
        <taxon>Halomicrobium</taxon>
    </lineage>
</organism>
<dbReference type="InterPro" id="IPR002386">
    <property type="entry name" value="Amicyanin/Pseudoazurin"/>
</dbReference>
<keyword evidence="6" id="KW-0249">Electron transport</keyword>
<dbReference type="AlphaFoldDB" id="A0A4D6KH08"/>
<dbReference type="GO" id="GO:0005507">
    <property type="term" value="F:copper ion binding"/>
    <property type="evidence" value="ECO:0007669"/>
    <property type="project" value="InterPro"/>
</dbReference>
<dbReference type="OMA" id="VGETVVW"/>
<evidence type="ECO:0000259" key="10">
    <source>
        <dbReference type="Pfam" id="PF00127"/>
    </source>
</evidence>
<dbReference type="PROSITE" id="PS51257">
    <property type="entry name" value="PROKAR_LIPOPROTEIN"/>
    <property type="match status" value="1"/>
</dbReference>
<dbReference type="InterPro" id="IPR000923">
    <property type="entry name" value="BlueCu_1"/>
</dbReference>
<dbReference type="PANTHER" id="PTHR34192">
    <property type="entry name" value="PLASTOCYANIN MAJOR ISOFORM, CHLOROPLASTIC-RELATED"/>
    <property type="match status" value="1"/>
</dbReference>
<dbReference type="InterPro" id="IPR028871">
    <property type="entry name" value="BlueCu_1_BS"/>
</dbReference>
<dbReference type="EMBL" id="CP039375">
    <property type="protein sequence ID" value="QCD66662.1"/>
    <property type="molecule type" value="Genomic_DNA"/>
</dbReference>
<reference evidence="11 12" key="2">
    <citation type="submission" date="2019-04" db="EMBL/GenBank/DDBJ databases">
        <authorList>
            <person name="Yang S."/>
            <person name="Wei W."/>
        </authorList>
    </citation>
    <scope>NUCLEOTIDE SEQUENCE [LARGE SCALE GENOMIC DNA]</scope>
    <source>
        <strain evidence="12">ZP60</strain>
    </source>
</reference>
<dbReference type="GeneID" id="42180031"/>
<dbReference type="Proteomes" id="UP000297053">
    <property type="component" value="Chromosome"/>
</dbReference>
<evidence type="ECO:0000256" key="8">
    <source>
        <dbReference type="ARBA" id="ARBA00023136"/>
    </source>
</evidence>
<dbReference type="KEGG" id="halz:E5139_13785"/>
<comment type="cofactor">
    <cofactor evidence="9">
        <name>Cu cation</name>
        <dbReference type="ChEBI" id="CHEBI:23378"/>
    </cofactor>
    <text evidence="9">Binds 1 copper ion per subunit.</text>
</comment>
<dbReference type="InterPro" id="IPR008972">
    <property type="entry name" value="Cupredoxin"/>
</dbReference>
<keyword evidence="4 9" id="KW-0479">Metal-binding</keyword>
<dbReference type="Gene3D" id="2.60.40.420">
    <property type="entry name" value="Cupredoxins - blue copper proteins"/>
    <property type="match status" value="1"/>
</dbReference>
<evidence type="ECO:0000313" key="12">
    <source>
        <dbReference type="Proteomes" id="UP000297053"/>
    </source>
</evidence>
<dbReference type="Pfam" id="PF00127">
    <property type="entry name" value="Copper-bind"/>
    <property type="match status" value="1"/>
</dbReference>
<accession>A0A4D6KH08</accession>
<dbReference type="GO" id="GO:0016020">
    <property type="term" value="C:membrane"/>
    <property type="evidence" value="ECO:0007669"/>
    <property type="project" value="UniProtKB-SubCell"/>
</dbReference>
<protein>
    <submittedName>
        <fullName evidence="11">Halocyanin</fullName>
    </submittedName>
</protein>
<feature type="binding site" evidence="9">
    <location>
        <position position="130"/>
    </location>
    <ligand>
        <name>Cu cation</name>
        <dbReference type="ChEBI" id="CHEBI:23378"/>
    </ligand>
</feature>
<feature type="domain" description="Blue (type 1) copper" evidence="10">
    <location>
        <begin position="37"/>
        <end position="137"/>
    </location>
</feature>
<keyword evidence="3" id="KW-0813">Transport</keyword>
<keyword evidence="8" id="KW-0472">Membrane</keyword>
<keyword evidence="7 9" id="KW-0186">Copper</keyword>
<gene>
    <name evidence="11" type="ORF">E5139_13785</name>
</gene>
<evidence type="ECO:0000313" key="11">
    <source>
        <dbReference type="EMBL" id="QCD66662.1"/>
    </source>
</evidence>
<evidence type="ECO:0000256" key="9">
    <source>
        <dbReference type="PIRSR" id="PIRSR602386-1"/>
    </source>
</evidence>
<sequence length="137" mass="14558">MERRAYLRTVAGASAVGLAGCLGGLAESRDYDVGMTSNAFDPAEITVAAGDTVVWRNTSSHAHSVTAYEDGIPDGADYFASGGFDDEPSAREGWTNATDGSLYQGDTYSHTFEVAGQYRYFCIPHERGGMVGTVVVE</sequence>
<name>A0A4D6KH08_9EURY</name>